<dbReference type="Gene3D" id="2.80.10.50">
    <property type="match status" value="1"/>
</dbReference>
<proteinExistence type="predicted"/>
<organism evidence="1 2">
    <name type="scientific">Chlamydomonas eustigma</name>
    <dbReference type="NCBI Taxonomy" id="1157962"/>
    <lineage>
        <taxon>Eukaryota</taxon>
        <taxon>Viridiplantae</taxon>
        <taxon>Chlorophyta</taxon>
        <taxon>core chlorophytes</taxon>
        <taxon>Chlorophyceae</taxon>
        <taxon>CS clade</taxon>
        <taxon>Chlamydomonadales</taxon>
        <taxon>Chlamydomonadaceae</taxon>
        <taxon>Chlamydomonas</taxon>
    </lineage>
</organism>
<dbReference type="GO" id="GO:0031514">
    <property type="term" value="C:motile cilium"/>
    <property type="evidence" value="ECO:0007669"/>
    <property type="project" value="TreeGrafter"/>
</dbReference>
<dbReference type="OrthoDB" id="444540at2759"/>
<sequence>MFAQQMMEGYSHLNDTARFQATSLIGNWLEERELRRSILKECLAKKSSGSLRLDAYHQRMATALAEVELTKVADAPYVHCGDVVQLVHLEKGGPRPLCLFSKPPSNTHYAKYSRKQLVGLTYRDTFDTVWQVLTPDPNQRVVSEGVEVLAGSPIILVHCATQKPLIMESQVYPNDFGNEWELSARQSTSAGLKLASEQTSTGILKGSIPKGENSLNYFTFITGTKVERLPVSGSKNEAADDVLASFVADVKSRPGAMSLLEKKLVTLSSANNELAADELLLLVRQVGSQIPESDVQVLVQHFLTHKRDVIDAGSLLQAIRVRNTN</sequence>
<name>A0A250XCB7_9CHLO</name>
<dbReference type="SUPFAM" id="SSF82109">
    <property type="entry name" value="MIR domain"/>
    <property type="match status" value="1"/>
</dbReference>
<keyword evidence="2" id="KW-1185">Reference proteome</keyword>
<dbReference type="EMBL" id="BEGY01000056">
    <property type="protein sequence ID" value="GAX80724.1"/>
    <property type="molecule type" value="Genomic_DNA"/>
</dbReference>
<dbReference type="Proteomes" id="UP000232323">
    <property type="component" value="Unassembled WGS sequence"/>
</dbReference>
<gene>
    <name evidence="1" type="ORF">CEUSTIGMA_g8159.t1</name>
</gene>
<dbReference type="Pfam" id="PF24569">
    <property type="entry name" value="CFAP161"/>
    <property type="match status" value="1"/>
</dbReference>
<reference evidence="1 2" key="1">
    <citation type="submission" date="2017-08" db="EMBL/GenBank/DDBJ databases">
        <title>Acidophilic green algal genome provides insights into adaptation to an acidic environment.</title>
        <authorList>
            <person name="Hirooka S."/>
            <person name="Hirose Y."/>
            <person name="Kanesaki Y."/>
            <person name="Higuchi S."/>
            <person name="Fujiwara T."/>
            <person name="Onuma R."/>
            <person name="Era A."/>
            <person name="Ohbayashi R."/>
            <person name="Uzuka A."/>
            <person name="Nozaki H."/>
            <person name="Yoshikawa H."/>
            <person name="Miyagishima S.Y."/>
        </authorList>
    </citation>
    <scope>NUCLEOTIDE SEQUENCE [LARGE SCALE GENOMIC DNA]</scope>
    <source>
        <strain evidence="1 2">NIES-2499</strain>
    </source>
</reference>
<protein>
    <submittedName>
        <fullName evidence="1">Uncharacterized protein</fullName>
    </submittedName>
</protein>
<accession>A0A250XCB7</accession>
<dbReference type="InterPro" id="IPR036300">
    <property type="entry name" value="MIR_dom_sf"/>
</dbReference>
<dbReference type="PANTHER" id="PTHR24274:SF1">
    <property type="entry name" value="CILIA- AND FLAGELLA-ASSOCIATED PROTEIN 161"/>
    <property type="match status" value="1"/>
</dbReference>
<dbReference type="InterPro" id="IPR055325">
    <property type="entry name" value="CF161"/>
</dbReference>
<evidence type="ECO:0000313" key="2">
    <source>
        <dbReference type="Proteomes" id="UP000232323"/>
    </source>
</evidence>
<dbReference type="GO" id="GO:0060271">
    <property type="term" value="P:cilium assembly"/>
    <property type="evidence" value="ECO:0007669"/>
    <property type="project" value="TreeGrafter"/>
</dbReference>
<comment type="caution">
    <text evidence="1">The sequence shown here is derived from an EMBL/GenBank/DDBJ whole genome shotgun (WGS) entry which is preliminary data.</text>
</comment>
<dbReference type="AlphaFoldDB" id="A0A250XCB7"/>
<dbReference type="PANTHER" id="PTHR24274">
    <property type="entry name" value="CILIA- AND FLAGELLA-ASSOCIATED PROTEIN 161"/>
    <property type="match status" value="1"/>
</dbReference>
<evidence type="ECO:0000313" key="1">
    <source>
        <dbReference type="EMBL" id="GAX80724.1"/>
    </source>
</evidence>
<dbReference type="STRING" id="1157962.A0A250XCB7"/>